<name>A0A7Z0BCA1_9BURK</name>
<proteinExistence type="inferred from homology"/>
<dbReference type="NCBIfam" id="NF033085">
    <property type="entry name" value="bla_class_C"/>
    <property type="match status" value="1"/>
</dbReference>
<feature type="domain" description="Beta-lactamase-related" evidence="8">
    <location>
        <begin position="43"/>
        <end position="390"/>
    </location>
</feature>
<keyword evidence="7" id="KW-0732">Signal</keyword>
<evidence type="ECO:0000256" key="5">
    <source>
        <dbReference type="ARBA" id="ARBA00023251"/>
    </source>
</evidence>
<dbReference type="AlphaFoldDB" id="A0A7Z0BCA1"/>
<dbReference type="Gene3D" id="3.40.710.10">
    <property type="entry name" value="DD-peptidase/beta-lactamase superfamily"/>
    <property type="match status" value="1"/>
</dbReference>
<evidence type="ECO:0000256" key="4">
    <source>
        <dbReference type="ARBA" id="ARBA00022801"/>
    </source>
</evidence>
<dbReference type="InterPro" id="IPR050491">
    <property type="entry name" value="AmpC-like"/>
</dbReference>
<dbReference type="InterPro" id="IPR001586">
    <property type="entry name" value="Beta-lactam_class-C_AS"/>
</dbReference>
<dbReference type="InterPro" id="IPR001466">
    <property type="entry name" value="Beta-lactam-related"/>
</dbReference>
<evidence type="ECO:0000256" key="3">
    <source>
        <dbReference type="ARBA" id="ARBA00012865"/>
    </source>
</evidence>
<gene>
    <name evidence="9" type="ORF">GGD40_007266</name>
</gene>
<dbReference type="PANTHER" id="PTHR46825">
    <property type="entry name" value="D-ALANYL-D-ALANINE-CARBOXYPEPTIDASE/ENDOPEPTIDASE AMPH"/>
    <property type="match status" value="1"/>
</dbReference>
<organism evidence="9 10">
    <name type="scientific">Paraburkholderia bryophila</name>
    <dbReference type="NCBI Taxonomy" id="420952"/>
    <lineage>
        <taxon>Bacteria</taxon>
        <taxon>Pseudomonadati</taxon>
        <taxon>Pseudomonadota</taxon>
        <taxon>Betaproteobacteria</taxon>
        <taxon>Burkholderiales</taxon>
        <taxon>Burkholderiaceae</taxon>
        <taxon>Paraburkholderia</taxon>
    </lineage>
</organism>
<keyword evidence="10" id="KW-1185">Reference proteome</keyword>
<protein>
    <recommendedName>
        <fullName evidence="3 6">Beta-lactamase</fullName>
        <ecNumber evidence="3 6">3.5.2.6</ecNumber>
    </recommendedName>
</protein>
<comment type="similarity">
    <text evidence="2 6">Belongs to the class-C beta-lactamase family.</text>
</comment>
<evidence type="ECO:0000313" key="10">
    <source>
        <dbReference type="Proteomes" id="UP000540929"/>
    </source>
</evidence>
<dbReference type="Pfam" id="PF00144">
    <property type="entry name" value="Beta-lactamase"/>
    <property type="match status" value="1"/>
</dbReference>
<evidence type="ECO:0000256" key="1">
    <source>
        <dbReference type="ARBA" id="ARBA00001526"/>
    </source>
</evidence>
<dbReference type="InterPro" id="IPR012338">
    <property type="entry name" value="Beta-lactam/transpept-like"/>
</dbReference>
<dbReference type="PANTHER" id="PTHR46825:SF8">
    <property type="entry name" value="BETA-LACTAMASE-RELATED"/>
    <property type="match status" value="1"/>
</dbReference>
<dbReference type="SUPFAM" id="SSF56601">
    <property type="entry name" value="beta-lactamase/transpeptidase-like"/>
    <property type="match status" value="1"/>
</dbReference>
<sequence length="397" mass="42164">MKLRPLTPIAAIAFAALCATSAATHAADNNQNNASQATIQRTVDAAIQPLMAKDGVHGMAVGVIVAGQPYVFNYGVASTETGKPVTQDTLFEIGSVSKTFTATLASYAQVSGKLSLSDKTSQYLPSLQGSPFGNVRLVNLGTHTPGVLPLQVPDEIQNDEQFLHYLKAWKPGCVPGTCRTYSNPGIGTLGLITAKSMGEAFTPLMQQRLFPALGLKSSYIDVPAARMPDYAQGYKKDGAPIRVAPGVLSAEAYGVKTTATDLTRFLQANMNLVQVDGNWQRAITATHTGYFTAGVMTQDLIWEQYAYPVTLKTLLEGNSTAMAMKATPVTAIKPPLAPQQDVWINKTGSTNGFGTYVAFIPGKQLGIVMLANKNVSIEDRVTVAHRILTALAAGGAR</sequence>
<keyword evidence="4 6" id="KW-0378">Hydrolase</keyword>
<dbReference type="EC" id="3.5.2.6" evidence="3 6"/>
<evidence type="ECO:0000256" key="2">
    <source>
        <dbReference type="ARBA" id="ARBA00007840"/>
    </source>
</evidence>
<dbReference type="InterPro" id="IPR058136">
    <property type="entry name" value="AmpC"/>
</dbReference>
<comment type="caution">
    <text evidence="9">The sequence shown here is derived from an EMBL/GenBank/DDBJ whole genome shotgun (WGS) entry which is preliminary data.</text>
</comment>
<evidence type="ECO:0000313" key="9">
    <source>
        <dbReference type="EMBL" id="NYH27695.1"/>
    </source>
</evidence>
<dbReference type="Proteomes" id="UP000540929">
    <property type="component" value="Unassembled WGS sequence"/>
</dbReference>
<feature type="chain" id="PRO_5031309059" description="Beta-lactamase" evidence="7">
    <location>
        <begin position="27"/>
        <end position="397"/>
    </location>
</feature>
<dbReference type="EMBL" id="JACCAS010000002">
    <property type="protein sequence ID" value="NYH27695.1"/>
    <property type="molecule type" value="Genomic_DNA"/>
</dbReference>
<evidence type="ECO:0000256" key="6">
    <source>
        <dbReference type="RuleBase" id="RU361140"/>
    </source>
</evidence>
<reference evidence="9 10" key="1">
    <citation type="submission" date="2020-07" db="EMBL/GenBank/DDBJ databases">
        <title>Exploring microbial biodiversity for novel pathways involved in the catabolism of aromatic compounds derived from lignin.</title>
        <authorList>
            <person name="Elkins J."/>
        </authorList>
    </citation>
    <scope>NUCLEOTIDE SEQUENCE [LARGE SCALE GENOMIC DNA]</scope>
    <source>
        <strain evidence="9 10">H2C3C</strain>
    </source>
</reference>
<dbReference type="GO" id="GO:0017001">
    <property type="term" value="P:antibiotic catabolic process"/>
    <property type="evidence" value="ECO:0007669"/>
    <property type="project" value="InterPro"/>
</dbReference>
<dbReference type="GO" id="GO:0030288">
    <property type="term" value="C:outer membrane-bounded periplasmic space"/>
    <property type="evidence" value="ECO:0007669"/>
    <property type="project" value="InterPro"/>
</dbReference>
<evidence type="ECO:0000256" key="7">
    <source>
        <dbReference type="SAM" id="SignalP"/>
    </source>
</evidence>
<accession>A0A7Z0BCA1</accession>
<keyword evidence="5 6" id="KW-0046">Antibiotic resistance</keyword>
<dbReference type="PROSITE" id="PS00336">
    <property type="entry name" value="BETA_LACTAMASE_C"/>
    <property type="match status" value="1"/>
</dbReference>
<dbReference type="GO" id="GO:0046677">
    <property type="term" value="P:response to antibiotic"/>
    <property type="evidence" value="ECO:0007669"/>
    <property type="project" value="UniProtKB-UniRule"/>
</dbReference>
<comment type="catalytic activity">
    <reaction evidence="1 6">
        <text>a beta-lactam + H2O = a substituted beta-amino acid</text>
        <dbReference type="Rhea" id="RHEA:20401"/>
        <dbReference type="ChEBI" id="CHEBI:15377"/>
        <dbReference type="ChEBI" id="CHEBI:35627"/>
        <dbReference type="ChEBI" id="CHEBI:140347"/>
        <dbReference type="EC" id="3.5.2.6"/>
    </reaction>
</comment>
<feature type="signal peptide" evidence="7">
    <location>
        <begin position="1"/>
        <end position="26"/>
    </location>
</feature>
<dbReference type="RefSeq" id="WP_179746882.1">
    <property type="nucleotide sequence ID" value="NZ_JACCAS010000002.1"/>
</dbReference>
<evidence type="ECO:0000259" key="8">
    <source>
        <dbReference type="Pfam" id="PF00144"/>
    </source>
</evidence>
<dbReference type="GO" id="GO:0008800">
    <property type="term" value="F:beta-lactamase activity"/>
    <property type="evidence" value="ECO:0007669"/>
    <property type="project" value="UniProtKB-UniRule"/>
</dbReference>